<dbReference type="Gene3D" id="1.10.10.2910">
    <property type="match status" value="1"/>
</dbReference>
<evidence type="ECO:0000256" key="1">
    <source>
        <dbReference type="ARBA" id="ARBA00007227"/>
    </source>
</evidence>
<sequence>MATINDYYPESVTHPSEFLIESLEEKNIGAKEFAIKTGKPEKTITAVLKGESSITPDMAVLFEQVLKIPAHFWNEAQRNYDEYEARVNFQKNIEQCKEWARNFPYAKMVKYGWVKKTRKAEEKVIELFKFFEVASQKGFEDYYYNQRTRVAFRISLKNQENATAIAAWLRRGELQADQIRTPEFNKNLFKKKLYEIKALMANQPKDFFEELHNICKSAGVKVVHTPCLPKAPIHGSTRWIKDTPLIQLSGRYKRNDIFWFTFFHEVGHILLHGKKYISIENIDVDGENKEFEKEADEFASDWILSKKEEDEILNFNPLTYKDIINFAKKFGTHPACIIGRFQHERRIPYGTGNELFEPINFETQS</sequence>
<dbReference type="SMART" id="SM00530">
    <property type="entry name" value="HTH_XRE"/>
    <property type="match status" value="1"/>
</dbReference>
<keyword evidence="4" id="KW-1185">Reference proteome</keyword>
<dbReference type="InterPro" id="IPR001387">
    <property type="entry name" value="Cro/C1-type_HTH"/>
</dbReference>
<dbReference type="EMBL" id="QVID01000001">
    <property type="protein sequence ID" value="RFN60425.1"/>
    <property type="molecule type" value="Genomic_DNA"/>
</dbReference>
<name>A0A3E1QE79_9FLAO</name>
<gene>
    <name evidence="3" type="ORF">DZ858_01660</name>
</gene>
<evidence type="ECO:0000313" key="3">
    <source>
        <dbReference type="EMBL" id="RFN60425.1"/>
    </source>
</evidence>
<dbReference type="Proteomes" id="UP000261082">
    <property type="component" value="Unassembled WGS sequence"/>
</dbReference>
<dbReference type="PANTHER" id="PTHR43236">
    <property type="entry name" value="ANTITOXIN HIGA1"/>
    <property type="match status" value="1"/>
</dbReference>
<dbReference type="AlphaFoldDB" id="A0A3E1QE79"/>
<dbReference type="PANTHER" id="PTHR43236:SF1">
    <property type="entry name" value="BLL7220 PROTEIN"/>
    <property type="match status" value="1"/>
</dbReference>
<dbReference type="Pfam" id="PF06114">
    <property type="entry name" value="Peptidase_M78"/>
    <property type="match status" value="1"/>
</dbReference>
<dbReference type="InterPro" id="IPR052345">
    <property type="entry name" value="Rad_response_metalloprotease"/>
</dbReference>
<dbReference type="GO" id="GO:0003677">
    <property type="term" value="F:DNA binding"/>
    <property type="evidence" value="ECO:0007669"/>
    <property type="project" value="InterPro"/>
</dbReference>
<feature type="domain" description="HTH cro/C1-type" evidence="2">
    <location>
        <begin position="19"/>
        <end position="73"/>
    </location>
</feature>
<protein>
    <submittedName>
        <fullName evidence="3">ImmA/IrrE family metallo-endopeptidase</fullName>
    </submittedName>
</protein>
<evidence type="ECO:0000259" key="2">
    <source>
        <dbReference type="PROSITE" id="PS50943"/>
    </source>
</evidence>
<dbReference type="OrthoDB" id="9796786at2"/>
<reference evidence="3 4" key="1">
    <citation type="journal article" date="2007" name="Int. J. Syst. Evol. Microbiol.">
        <title>Marixanthomonas ophiurae gen. nov., sp. nov., a marine bacterium of the family Flavobacteriaceae isolated from a deep-sea brittle star.</title>
        <authorList>
            <person name="Romanenko L.A."/>
            <person name="Uchino M."/>
            <person name="Frolova G.M."/>
            <person name="Mikhailov V.V."/>
        </authorList>
    </citation>
    <scope>NUCLEOTIDE SEQUENCE [LARGE SCALE GENOMIC DNA]</scope>
    <source>
        <strain evidence="3 4">KMM 3046</strain>
    </source>
</reference>
<proteinExistence type="inferred from homology"/>
<dbReference type="InterPro" id="IPR010359">
    <property type="entry name" value="IrrE_HExxH"/>
</dbReference>
<dbReference type="SUPFAM" id="SSF47413">
    <property type="entry name" value="lambda repressor-like DNA-binding domains"/>
    <property type="match status" value="1"/>
</dbReference>
<evidence type="ECO:0000313" key="4">
    <source>
        <dbReference type="Proteomes" id="UP000261082"/>
    </source>
</evidence>
<comment type="caution">
    <text evidence="3">The sequence shown here is derived from an EMBL/GenBank/DDBJ whole genome shotgun (WGS) entry which is preliminary data.</text>
</comment>
<dbReference type="PROSITE" id="PS50943">
    <property type="entry name" value="HTH_CROC1"/>
    <property type="match status" value="1"/>
</dbReference>
<organism evidence="3 4">
    <name type="scientific">Marixanthomonas ophiurae</name>
    <dbReference type="NCBI Taxonomy" id="387659"/>
    <lineage>
        <taxon>Bacteria</taxon>
        <taxon>Pseudomonadati</taxon>
        <taxon>Bacteroidota</taxon>
        <taxon>Flavobacteriia</taxon>
        <taxon>Flavobacteriales</taxon>
        <taxon>Flavobacteriaceae</taxon>
        <taxon>Marixanthomonas</taxon>
    </lineage>
</organism>
<accession>A0A3E1QE79</accession>
<dbReference type="Gene3D" id="1.10.260.40">
    <property type="entry name" value="lambda repressor-like DNA-binding domains"/>
    <property type="match status" value="1"/>
</dbReference>
<dbReference type="InterPro" id="IPR010982">
    <property type="entry name" value="Lambda_DNA-bd_dom_sf"/>
</dbReference>
<comment type="similarity">
    <text evidence="1">Belongs to the short-chain fatty acyl-CoA assimilation regulator (ScfR) family.</text>
</comment>